<feature type="transmembrane region" description="Helical" evidence="1">
    <location>
        <begin position="108"/>
        <end position="127"/>
    </location>
</feature>
<keyword evidence="1" id="KW-0472">Membrane</keyword>
<accession>A0A6L9XX75</accession>
<protein>
    <submittedName>
        <fullName evidence="2">GAP family protein</fullName>
    </submittedName>
</protein>
<dbReference type="EMBL" id="JAAGWY010000002">
    <property type="protein sequence ID" value="NEN05993.1"/>
    <property type="molecule type" value="Genomic_DNA"/>
</dbReference>
<dbReference type="Pfam" id="PF11139">
    <property type="entry name" value="SfLAP"/>
    <property type="match status" value="1"/>
</dbReference>
<keyword evidence="1" id="KW-0812">Transmembrane</keyword>
<gene>
    <name evidence="2" type="ORF">G3T36_08910</name>
</gene>
<keyword evidence="3" id="KW-1185">Reference proteome</keyword>
<feature type="transmembrane region" description="Helical" evidence="1">
    <location>
        <begin position="75"/>
        <end position="96"/>
    </location>
</feature>
<dbReference type="InterPro" id="IPR021315">
    <property type="entry name" value="Gap/Sap"/>
</dbReference>
<name>A0A6L9XX75_9MICO</name>
<dbReference type="RefSeq" id="WP_163289453.1">
    <property type="nucleotide sequence ID" value="NZ_JAAGWY010000002.1"/>
</dbReference>
<evidence type="ECO:0000313" key="2">
    <source>
        <dbReference type="EMBL" id="NEN05993.1"/>
    </source>
</evidence>
<feature type="transmembrane region" description="Helical" evidence="1">
    <location>
        <begin position="158"/>
        <end position="179"/>
    </location>
</feature>
<dbReference type="AlphaFoldDB" id="A0A6L9XX75"/>
<sequence>MLAAVGHVLPLAVAFALSSIPIMATILILLSKNRNRAAIPFLIGWIVGIALVLVLLIALAQAVPGTVPKTSQVLLGSFLIVIGVALIALSVVNWARGRRKQTAGIPRWLRAVSSFGPLSSFGFALLLNVRPKAILLSAAAGLSLRGDGLTPGETVGVIVIYTLVSASTVAIPIIARLVAPTRTELPLVHARRWLEDNSSVVSALILVLVGFVVIADGLTRL</sequence>
<evidence type="ECO:0000313" key="3">
    <source>
        <dbReference type="Proteomes" id="UP000474967"/>
    </source>
</evidence>
<comment type="caution">
    <text evidence="2">The sequence shown here is derived from an EMBL/GenBank/DDBJ whole genome shotgun (WGS) entry which is preliminary data.</text>
</comment>
<proteinExistence type="predicted"/>
<reference evidence="2 3" key="1">
    <citation type="journal article" date="2014" name="J. Microbiol.">
        <title>Diaminobutyricibacter tongyongensis gen. nov., sp. nov. and Homoserinibacter gongjuensis gen. nov., sp. nov. belong to the family Microbacteriaceae.</title>
        <authorList>
            <person name="Kim S.J."/>
            <person name="Ahn J.H."/>
            <person name="Weon H.Y."/>
            <person name="Hamada M."/>
            <person name="Suzuki K."/>
            <person name="Kwon S.W."/>
        </authorList>
    </citation>
    <scope>NUCLEOTIDE SEQUENCE [LARGE SCALE GENOMIC DNA]</scope>
    <source>
        <strain evidence="2 3">NBRC 108724</strain>
    </source>
</reference>
<evidence type="ECO:0000256" key="1">
    <source>
        <dbReference type="SAM" id="Phobius"/>
    </source>
</evidence>
<feature type="transmembrane region" description="Helical" evidence="1">
    <location>
        <begin position="12"/>
        <end position="30"/>
    </location>
</feature>
<feature type="transmembrane region" description="Helical" evidence="1">
    <location>
        <begin position="42"/>
        <end position="63"/>
    </location>
</feature>
<organism evidence="2 3">
    <name type="scientific">Leifsonia tongyongensis</name>
    <dbReference type="NCBI Taxonomy" id="1268043"/>
    <lineage>
        <taxon>Bacteria</taxon>
        <taxon>Bacillati</taxon>
        <taxon>Actinomycetota</taxon>
        <taxon>Actinomycetes</taxon>
        <taxon>Micrococcales</taxon>
        <taxon>Microbacteriaceae</taxon>
        <taxon>Leifsonia</taxon>
    </lineage>
</organism>
<feature type="transmembrane region" description="Helical" evidence="1">
    <location>
        <begin position="200"/>
        <end position="218"/>
    </location>
</feature>
<dbReference type="Proteomes" id="UP000474967">
    <property type="component" value="Unassembled WGS sequence"/>
</dbReference>
<keyword evidence="1" id="KW-1133">Transmembrane helix</keyword>